<feature type="domain" description="CCHC-type" evidence="5">
    <location>
        <begin position="3"/>
        <end position="19"/>
    </location>
</feature>
<dbReference type="Pfam" id="PF00077">
    <property type="entry name" value="RVP"/>
    <property type="match status" value="1"/>
</dbReference>
<dbReference type="InterPro" id="IPR001878">
    <property type="entry name" value="Znf_CCHC"/>
</dbReference>
<dbReference type="InterPro" id="IPR001995">
    <property type="entry name" value="Peptidase_A2_cat"/>
</dbReference>
<feature type="coiled-coil region" evidence="3">
    <location>
        <begin position="289"/>
        <end position="328"/>
    </location>
</feature>
<keyword evidence="2" id="KW-0479">Metal-binding</keyword>
<dbReference type="Gene3D" id="2.40.70.10">
    <property type="entry name" value="Acid Proteases"/>
    <property type="match status" value="1"/>
</dbReference>
<sequence length="481" mass="55115">MKKCYTCNQLGHVAANCTKKRQSEASGSAVLLASTAVPRITTWVKIGNTRMLALVDTGSDVNLIRLREYLEALPGTLDNDSIPLSGLGSIRVKTLGSFESVIEINGSHFLTKVHVVPNDALAMPLILGQSLLTQARMTVDAGLLVEHKEKSDDIQNLQEEEEKTEDLEFDILSIQYDTEDLDLTHINDSQTALEVKQLCQNYYSERRQTRNSLITAKTLVKDYYSERRQTRNSLITAKTLVKDQEPVYQLPRRIAEEEILQETIAKCAVTGNLIITEKQAKDEVYLKCIEKAREKCAKREEKKIQKKIEKEQQLKQERQEEYRKYLEREEKARVTDKELTRWEMLNRQKQHEVNKGYYVERVGTKEGPRFTSTAVDYMKRWPMPLVSDSDPESDIEEHGSPRSNFQEITNPGSDPPRPGDTMGFRDEPKVRNSRDVGTDQSRDPPRPGDTMGFRDEPKVRNSRDVGTDQSRPPPRYQRVLN</sequence>
<dbReference type="Pfam" id="PF00098">
    <property type="entry name" value="zf-CCHC"/>
    <property type="match status" value="1"/>
</dbReference>
<feature type="region of interest" description="Disordered" evidence="4">
    <location>
        <begin position="385"/>
        <end position="481"/>
    </location>
</feature>
<comment type="caution">
    <text evidence="7">The sequence shown here is derived from an EMBL/GenBank/DDBJ whole genome shotgun (WGS) entry which is preliminary data.</text>
</comment>
<evidence type="ECO:0000259" key="6">
    <source>
        <dbReference type="PROSITE" id="PS50175"/>
    </source>
</evidence>
<organism evidence="7 8">
    <name type="scientific">Popillia japonica</name>
    <name type="common">Japanese beetle</name>
    <dbReference type="NCBI Taxonomy" id="7064"/>
    <lineage>
        <taxon>Eukaryota</taxon>
        <taxon>Metazoa</taxon>
        <taxon>Ecdysozoa</taxon>
        <taxon>Arthropoda</taxon>
        <taxon>Hexapoda</taxon>
        <taxon>Insecta</taxon>
        <taxon>Pterygota</taxon>
        <taxon>Neoptera</taxon>
        <taxon>Endopterygota</taxon>
        <taxon>Coleoptera</taxon>
        <taxon>Polyphaga</taxon>
        <taxon>Scarabaeiformia</taxon>
        <taxon>Scarabaeidae</taxon>
        <taxon>Rutelinae</taxon>
        <taxon>Popillia</taxon>
    </lineage>
</organism>
<feature type="compositionally biased region" description="Polar residues" evidence="4">
    <location>
        <begin position="401"/>
        <end position="412"/>
    </location>
</feature>
<protein>
    <submittedName>
        <fullName evidence="7">Zinc knuckle</fullName>
    </submittedName>
</protein>
<evidence type="ECO:0000256" key="1">
    <source>
        <dbReference type="ARBA" id="ARBA00022801"/>
    </source>
</evidence>
<feature type="compositionally biased region" description="Basic and acidic residues" evidence="4">
    <location>
        <begin position="423"/>
        <end position="466"/>
    </location>
</feature>
<dbReference type="Proteomes" id="UP001458880">
    <property type="component" value="Unassembled WGS sequence"/>
</dbReference>
<evidence type="ECO:0000313" key="7">
    <source>
        <dbReference type="EMBL" id="KAK9686497.1"/>
    </source>
</evidence>
<name>A0AAW1IBQ0_POPJA</name>
<dbReference type="PROSITE" id="PS00141">
    <property type="entry name" value="ASP_PROTEASE"/>
    <property type="match status" value="1"/>
</dbReference>
<gene>
    <name evidence="7" type="ORF">QE152_g37137</name>
</gene>
<dbReference type="CDD" id="cd00303">
    <property type="entry name" value="retropepsin_like"/>
    <property type="match status" value="1"/>
</dbReference>
<dbReference type="SUPFAM" id="SSF50630">
    <property type="entry name" value="Acid proteases"/>
    <property type="match status" value="1"/>
</dbReference>
<accession>A0AAW1IBQ0</accession>
<dbReference type="SMART" id="SM00343">
    <property type="entry name" value="ZnF_C2HC"/>
    <property type="match status" value="1"/>
</dbReference>
<dbReference type="GO" id="GO:0008270">
    <property type="term" value="F:zinc ion binding"/>
    <property type="evidence" value="ECO:0007669"/>
    <property type="project" value="UniProtKB-KW"/>
</dbReference>
<keyword evidence="2" id="KW-0863">Zinc-finger</keyword>
<dbReference type="GO" id="GO:0003676">
    <property type="term" value="F:nucleic acid binding"/>
    <property type="evidence" value="ECO:0007669"/>
    <property type="project" value="InterPro"/>
</dbReference>
<proteinExistence type="predicted"/>
<dbReference type="PROSITE" id="PS50175">
    <property type="entry name" value="ASP_PROT_RETROV"/>
    <property type="match status" value="1"/>
</dbReference>
<dbReference type="InterPro" id="IPR021109">
    <property type="entry name" value="Peptidase_aspartic_dom_sf"/>
</dbReference>
<dbReference type="EMBL" id="JASPKY010000701">
    <property type="protein sequence ID" value="KAK9686497.1"/>
    <property type="molecule type" value="Genomic_DNA"/>
</dbReference>
<evidence type="ECO:0000256" key="3">
    <source>
        <dbReference type="SAM" id="Coils"/>
    </source>
</evidence>
<evidence type="ECO:0000259" key="5">
    <source>
        <dbReference type="PROSITE" id="PS50158"/>
    </source>
</evidence>
<dbReference type="AlphaFoldDB" id="A0AAW1IBQ0"/>
<evidence type="ECO:0000313" key="8">
    <source>
        <dbReference type="Proteomes" id="UP001458880"/>
    </source>
</evidence>
<keyword evidence="8" id="KW-1185">Reference proteome</keyword>
<feature type="domain" description="Peptidase A2" evidence="6">
    <location>
        <begin position="51"/>
        <end position="89"/>
    </location>
</feature>
<dbReference type="GO" id="GO:0006508">
    <property type="term" value="P:proteolysis"/>
    <property type="evidence" value="ECO:0007669"/>
    <property type="project" value="InterPro"/>
</dbReference>
<dbReference type="InterPro" id="IPR018061">
    <property type="entry name" value="Retropepsins"/>
</dbReference>
<keyword evidence="3" id="KW-0175">Coiled coil</keyword>
<dbReference type="GO" id="GO:0004190">
    <property type="term" value="F:aspartic-type endopeptidase activity"/>
    <property type="evidence" value="ECO:0007669"/>
    <property type="project" value="InterPro"/>
</dbReference>
<keyword evidence="2" id="KW-0862">Zinc</keyword>
<dbReference type="InterPro" id="IPR001969">
    <property type="entry name" value="Aspartic_peptidase_AS"/>
</dbReference>
<evidence type="ECO:0000256" key="2">
    <source>
        <dbReference type="PROSITE-ProRule" id="PRU00047"/>
    </source>
</evidence>
<reference evidence="7 8" key="1">
    <citation type="journal article" date="2024" name="BMC Genomics">
        <title>De novo assembly and annotation of Popillia japonica's genome with initial clues to its potential as an invasive pest.</title>
        <authorList>
            <person name="Cucini C."/>
            <person name="Boschi S."/>
            <person name="Funari R."/>
            <person name="Cardaioli E."/>
            <person name="Iannotti N."/>
            <person name="Marturano G."/>
            <person name="Paoli F."/>
            <person name="Bruttini M."/>
            <person name="Carapelli A."/>
            <person name="Frati F."/>
            <person name="Nardi F."/>
        </authorList>
    </citation>
    <scope>NUCLEOTIDE SEQUENCE [LARGE SCALE GENOMIC DNA]</scope>
    <source>
        <strain evidence="7">DMR45628</strain>
    </source>
</reference>
<dbReference type="Gene3D" id="4.10.60.10">
    <property type="entry name" value="Zinc finger, CCHC-type"/>
    <property type="match status" value="1"/>
</dbReference>
<dbReference type="PROSITE" id="PS50158">
    <property type="entry name" value="ZF_CCHC"/>
    <property type="match status" value="1"/>
</dbReference>
<evidence type="ECO:0000256" key="4">
    <source>
        <dbReference type="SAM" id="MobiDB-lite"/>
    </source>
</evidence>
<keyword evidence="1" id="KW-0378">Hydrolase</keyword>